<dbReference type="InterPro" id="IPR002575">
    <property type="entry name" value="Aminoglycoside_PTrfase"/>
</dbReference>
<dbReference type="InterPro" id="IPR051678">
    <property type="entry name" value="AGP_Transferase"/>
</dbReference>
<dbReference type="InParanoid" id="A0A2H3ENB6"/>
<keyword evidence="2" id="KW-0418">Kinase</keyword>
<dbReference type="InterPro" id="IPR011009">
    <property type="entry name" value="Kinase-like_dom_sf"/>
</dbReference>
<dbReference type="SUPFAM" id="SSF56112">
    <property type="entry name" value="Protein kinase-like (PK-like)"/>
    <property type="match status" value="1"/>
</dbReference>
<keyword evidence="3" id="KW-1185">Reference proteome</keyword>
<dbReference type="PANTHER" id="PTHR21310">
    <property type="entry name" value="AMINOGLYCOSIDE PHOSPHOTRANSFERASE-RELATED-RELATED"/>
    <property type="match status" value="1"/>
</dbReference>
<dbReference type="Gene3D" id="3.30.200.150">
    <property type="match status" value="1"/>
</dbReference>
<sequence length="218" mass="24859">MEQRPSSAEYVEDKVLQFVSTHTSLPVPEVVDAFQHDGQQVIIIQALPGNDLFDVLPTLSGEEITKVATQLVSYSYQLRTIPLPHPPSISGFASKSIRDTRISLSNHPVKSFGTVAQFHKFFIASQFLEIPPQDEEGVRKLISTAHGKSHSIVFTHNDLHPCNIPVDRHLKITDIIDWEQAGWMPEYWEYCFVPIFNGSRSKWPVLMRERFSLSMRMN</sequence>
<evidence type="ECO:0000313" key="3">
    <source>
        <dbReference type="Proteomes" id="UP000217790"/>
    </source>
</evidence>
<evidence type="ECO:0000259" key="1">
    <source>
        <dbReference type="Pfam" id="PF01636"/>
    </source>
</evidence>
<name>A0A2H3ENB6_ARMGA</name>
<proteinExistence type="predicted"/>
<dbReference type="Gene3D" id="3.90.1200.10">
    <property type="match status" value="1"/>
</dbReference>
<gene>
    <name evidence="2" type="ORF">ARMGADRAFT_1005617</name>
</gene>
<dbReference type="Proteomes" id="UP000217790">
    <property type="component" value="Unassembled WGS sequence"/>
</dbReference>
<organism evidence="2 3">
    <name type="scientific">Armillaria gallica</name>
    <name type="common">Bulbous honey fungus</name>
    <name type="synonym">Armillaria bulbosa</name>
    <dbReference type="NCBI Taxonomy" id="47427"/>
    <lineage>
        <taxon>Eukaryota</taxon>
        <taxon>Fungi</taxon>
        <taxon>Dikarya</taxon>
        <taxon>Basidiomycota</taxon>
        <taxon>Agaricomycotina</taxon>
        <taxon>Agaricomycetes</taxon>
        <taxon>Agaricomycetidae</taxon>
        <taxon>Agaricales</taxon>
        <taxon>Marasmiineae</taxon>
        <taxon>Physalacriaceae</taxon>
        <taxon>Armillaria</taxon>
    </lineage>
</organism>
<keyword evidence="2" id="KW-0808">Transferase</keyword>
<evidence type="ECO:0000313" key="2">
    <source>
        <dbReference type="EMBL" id="PBL02198.1"/>
    </source>
</evidence>
<dbReference type="EMBL" id="KZ293645">
    <property type="protein sequence ID" value="PBL02198.1"/>
    <property type="molecule type" value="Genomic_DNA"/>
</dbReference>
<accession>A0A2H3ENB6</accession>
<dbReference type="AlphaFoldDB" id="A0A2H3ENB6"/>
<dbReference type="OMA" id="HKFFIAS"/>
<dbReference type="OrthoDB" id="5404599at2759"/>
<dbReference type="STRING" id="47427.A0A2H3ENB6"/>
<dbReference type="GO" id="GO:0016301">
    <property type="term" value="F:kinase activity"/>
    <property type="evidence" value="ECO:0007669"/>
    <property type="project" value="UniProtKB-KW"/>
</dbReference>
<protein>
    <submittedName>
        <fullName evidence="2">Kinase-like protein</fullName>
    </submittedName>
</protein>
<feature type="domain" description="Aminoglycoside phosphotransferase" evidence="1">
    <location>
        <begin position="12"/>
        <end position="187"/>
    </location>
</feature>
<dbReference type="Pfam" id="PF01636">
    <property type="entry name" value="APH"/>
    <property type="match status" value="1"/>
</dbReference>
<dbReference type="CDD" id="cd05120">
    <property type="entry name" value="APH_ChoK_like"/>
    <property type="match status" value="1"/>
</dbReference>
<reference evidence="3" key="1">
    <citation type="journal article" date="2017" name="Nat. Ecol. Evol.">
        <title>Genome expansion and lineage-specific genetic innovations in the forest pathogenic fungi Armillaria.</title>
        <authorList>
            <person name="Sipos G."/>
            <person name="Prasanna A.N."/>
            <person name="Walter M.C."/>
            <person name="O'Connor E."/>
            <person name="Balint B."/>
            <person name="Krizsan K."/>
            <person name="Kiss B."/>
            <person name="Hess J."/>
            <person name="Varga T."/>
            <person name="Slot J."/>
            <person name="Riley R."/>
            <person name="Boka B."/>
            <person name="Rigling D."/>
            <person name="Barry K."/>
            <person name="Lee J."/>
            <person name="Mihaltcheva S."/>
            <person name="LaButti K."/>
            <person name="Lipzen A."/>
            <person name="Waldron R."/>
            <person name="Moloney N.M."/>
            <person name="Sperisen C."/>
            <person name="Kredics L."/>
            <person name="Vagvoelgyi C."/>
            <person name="Patrignani A."/>
            <person name="Fitzpatrick D."/>
            <person name="Nagy I."/>
            <person name="Doyle S."/>
            <person name="Anderson J.B."/>
            <person name="Grigoriev I.V."/>
            <person name="Gueldener U."/>
            <person name="Muensterkoetter M."/>
            <person name="Nagy L.G."/>
        </authorList>
    </citation>
    <scope>NUCLEOTIDE SEQUENCE [LARGE SCALE GENOMIC DNA]</scope>
    <source>
        <strain evidence="3">Ar21-2</strain>
    </source>
</reference>
<dbReference type="PANTHER" id="PTHR21310:SF15">
    <property type="entry name" value="AMINOGLYCOSIDE PHOSPHOTRANSFERASE DOMAIN-CONTAINING PROTEIN"/>
    <property type="match status" value="1"/>
</dbReference>